<protein>
    <submittedName>
        <fullName evidence="1">6242_t:CDS:1</fullName>
    </submittedName>
</protein>
<sequence>LNEENLVLLNLTNIIPQKSAKRVSKKLITKLIGPFKIVQKISAVTYRLKLLETLCIHPVFYISLLKPYYPSEFRDEVRKEHPKIATEDPEKHEVEAILDKRTYYRRLQYLVN</sequence>
<dbReference type="EMBL" id="CAJVQC010073253">
    <property type="protein sequence ID" value="CAG8812119.1"/>
    <property type="molecule type" value="Genomic_DNA"/>
</dbReference>
<dbReference type="Proteomes" id="UP000789920">
    <property type="component" value="Unassembled WGS sequence"/>
</dbReference>
<organism evidence="1 2">
    <name type="scientific">Racocetra persica</name>
    <dbReference type="NCBI Taxonomy" id="160502"/>
    <lineage>
        <taxon>Eukaryota</taxon>
        <taxon>Fungi</taxon>
        <taxon>Fungi incertae sedis</taxon>
        <taxon>Mucoromycota</taxon>
        <taxon>Glomeromycotina</taxon>
        <taxon>Glomeromycetes</taxon>
        <taxon>Diversisporales</taxon>
        <taxon>Gigasporaceae</taxon>
        <taxon>Racocetra</taxon>
    </lineage>
</organism>
<keyword evidence="2" id="KW-1185">Reference proteome</keyword>
<reference evidence="1" key="1">
    <citation type="submission" date="2021-06" db="EMBL/GenBank/DDBJ databases">
        <authorList>
            <person name="Kallberg Y."/>
            <person name="Tangrot J."/>
            <person name="Rosling A."/>
        </authorList>
    </citation>
    <scope>NUCLEOTIDE SEQUENCE</scope>
    <source>
        <strain evidence="1">MA461A</strain>
    </source>
</reference>
<proteinExistence type="predicted"/>
<evidence type="ECO:0000313" key="2">
    <source>
        <dbReference type="Proteomes" id="UP000789920"/>
    </source>
</evidence>
<evidence type="ECO:0000313" key="1">
    <source>
        <dbReference type="EMBL" id="CAG8812119.1"/>
    </source>
</evidence>
<name>A0ACA9RX36_9GLOM</name>
<gene>
    <name evidence="1" type="ORF">RPERSI_LOCUS23462</name>
</gene>
<accession>A0ACA9RX36</accession>
<feature type="non-terminal residue" evidence="1">
    <location>
        <position position="1"/>
    </location>
</feature>
<comment type="caution">
    <text evidence="1">The sequence shown here is derived from an EMBL/GenBank/DDBJ whole genome shotgun (WGS) entry which is preliminary data.</text>
</comment>